<reference evidence="1 2" key="1">
    <citation type="submission" date="2024-05" db="EMBL/GenBank/DDBJ databases">
        <title>Genome sequencing and assembly of Indian major carp, Cirrhinus mrigala (Hamilton, 1822).</title>
        <authorList>
            <person name="Mohindra V."/>
            <person name="Chowdhury L.M."/>
            <person name="Lal K."/>
            <person name="Jena J.K."/>
        </authorList>
    </citation>
    <scope>NUCLEOTIDE SEQUENCE [LARGE SCALE GENOMIC DNA]</scope>
    <source>
        <strain evidence="1">CM1030</strain>
        <tissue evidence="1">Blood</tissue>
    </source>
</reference>
<gene>
    <name evidence="1" type="ORF">M9458_023380</name>
</gene>
<proteinExistence type="predicted"/>
<organism evidence="1 2">
    <name type="scientific">Cirrhinus mrigala</name>
    <name type="common">Mrigala</name>
    <dbReference type="NCBI Taxonomy" id="683832"/>
    <lineage>
        <taxon>Eukaryota</taxon>
        <taxon>Metazoa</taxon>
        <taxon>Chordata</taxon>
        <taxon>Craniata</taxon>
        <taxon>Vertebrata</taxon>
        <taxon>Euteleostomi</taxon>
        <taxon>Actinopterygii</taxon>
        <taxon>Neopterygii</taxon>
        <taxon>Teleostei</taxon>
        <taxon>Ostariophysi</taxon>
        <taxon>Cypriniformes</taxon>
        <taxon>Cyprinidae</taxon>
        <taxon>Labeoninae</taxon>
        <taxon>Labeonini</taxon>
        <taxon>Cirrhinus</taxon>
    </lineage>
</organism>
<evidence type="ECO:0000313" key="1">
    <source>
        <dbReference type="EMBL" id="KAL0180974.1"/>
    </source>
</evidence>
<dbReference type="PANTHER" id="PTHR46726">
    <property type="entry name" value="TWO PORE CHANNEL 3"/>
    <property type="match status" value="1"/>
</dbReference>
<feature type="non-terminal residue" evidence="1">
    <location>
        <position position="1"/>
    </location>
</feature>
<dbReference type="EMBL" id="JAMKFB020000011">
    <property type="protein sequence ID" value="KAL0180974.1"/>
    <property type="molecule type" value="Genomic_DNA"/>
</dbReference>
<name>A0ABD0Q424_CIRMR</name>
<protein>
    <submittedName>
        <fullName evidence="1">Uncharacterized protein</fullName>
    </submittedName>
</protein>
<dbReference type="Proteomes" id="UP001529510">
    <property type="component" value="Unassembled WGS sequence"/>
</dbReference>
<accession>A0ABD0Q424</accession>
<dbReference type="PANTHER" id="PTHR46726:SF1">
    <property type="entry name" value="TWO-PORE CALCIUM CHANNEL 3"/>
    <property type="match status" value="1"/>
</dbReference>
<evidence type="ECO:0000313" key="2">
    <source>
        <dbReference type="Proteomes" id="UP001529510"/>
    </source>
</evidence>
<comment type="caution">
    <text evidence="1">The sequence shown here is derived from an EMBL/GenBank/DDBJ whole genome shotgun (WGS) entry which is preliminary data.</text>
</comment>
<keyword evidence="2" id="KW-1185">Reference proteome</keyword>
<sequence length="113" mass="13103">RFKMSRAFSLLQETQGEGGEPVVTKAKWNHLVKLIKPKISIAHRELLWSVLDDQNKGHIGKFAFVQLADLLSIQVITVKSKPHPIQTCFPSMYNSSVSRFIRYVVHHRYMDFH</sequence>
<dbReference type="AlphaFoldDB" id="A0ABD0Q424"/>